<dbReference type="EMBL" id="PGOZ01000008">
    <property type="protein sequence ID" value="PJI32542.1"/>
    <property type="molecule type" value="Genomic_DNA"/>
</dbReference>
<gene>
    <name evidence="6" type="ORF">CU320_07780</name>
</gene>
<reference evidence="6 7" key="2">
    <citation type="submission" date="2017-12" db="EMBL/GenBank/DDBJ databases">
        <title>Revising the taxonomy of the Acinetobacter lwoffii group: the description of Acinetobacter pseudolwoffii sp. nov. and emended description of Acinetobacter lwoffii.</title>
        <authorList>
            <person name="Nemec A."/>
        </authorList>
    </citation>
    <scope>NUCLEOTIDE SEQUENCE [LARGE SCALE GENOMIC DNA]</scope>
    <source>
        <strain evidence="6 7">ANC 5347</strain>
    </source>
</reference>
<sequence>MQIPVGRPKDLEKRQRILSAAKALFLAHGYHASSMNQIAREAGVSKLTVYNHFQDKATLFSCAIEDTCEAILHEHPQVLQPSSDFAQEFHRACLRVLNIISLPEAIKLDLLLMELASQQSPLAEQFYQASHAKLEAVWHDFFVLAQHYQFIQVDRPEKQTELIMSLLTGTRHQKILLGLTAPPSSTEQQQIINQAIELFMLKYAIAD</sequence>
<feature type="domain" description="HTH tetR-type" evidence="5">
    <location>
        <begin position="11"/>
        <end position="71"/>
    </location>
</feature>
<feature type="DNA-binding region" description="H-T-H motif" evidence="4">
    <location>
        <begin position="34"/>
        <end position="53"/>
    </location>
</feature>
<dbReference type="AlphaFoldDB" id="A0A2H9ULE8"/>
<dbReference type="Pfam" id="PF14246">
    <property type="entry name" value="TetR_C_7"/>
    <property type="match status" value="1"/>
</dbReference>
<dbReference type="RefSeq" id="WP_100357658.1">
    <property type="nucleotide sequence ID" value="NZ_PGOZ01000008.1"/>
</dbReference>
<name>A0A2H9ULE8_9GAMM</name>
<dbReference type="Proteomes" id="UP000242351">
    <property type="component" value="Unassembled WGS sequence"/>
</dbReference>
<evidence type="ECO:0000256" key="3">
    <source>
        <dbReference type="ARBA" id="ARBA00023163"/>
    </source>
</evidence>
<evidence type="ECO:0000256" key="4">
    <source>
        <dbReference type="PROSITE-ProRule" id="PRU00335"/>
    </source>
</evidence>
<organism evidence="6 7">
    <name type="scientific">Acinetobacter pseudolwoffii</name>
    <dbReference type="NCBI Taxonomy" id="2053287"/>
    <lineage>
        <taxon>Bacteria</taxon>
        <taxon>Pseudomonadati</taxon>
        <taxon>Pseudomonadota</taxon>
        <taxon>Gammaproteobacteria</taxon>
        <taxon>Moraxellales</taxon>
        <taxon>Moraxellaceae</taxon>
        <taxon>Acinetobacter</taxon>
    </lineage>
</organism>
<dbReference type="FunFam" id="1.10.10.60:FF:000141">
    <property type="entry name" value="TetR family transcriptional regulator"/>
    <property type="match status" value="1"/>
</dbReference>
<reference evidence="6 7" key="1">
    <citation type="submission" date="2017-11" db="EMBL/GenBank/DDBJ databases">
        <authorList>
            <person name="Han C.G."/>
        </authorList>
    </citation>
    <scope>NUCLEOTIDE SEQUENCE [LARGE SCALE GENOMIC DNA]</scope>
    <source>
        <strain evidence="6 7">ANC 5347</strain>
    </source>
</reference>
<dbReference type="SUPFAM" id="SSF46689">
    <property type="entry name" value="Homeodomain-like"/>
    <property type="match status" value="1"/>
</dbReference>
<proteinExistence type="predicted"/>
<comment type="caution">
    <text evidence="6">The sequence shown here is derived from an EMBL/GenBank/DDBJ whole genome shotgun (WGS) entry which is preliminary data.</text>
</comment>
<evidence type="ECO:0000313" key="7">
    <source>
        <dbReference type="Proteomes" id="UP000242351"/>
    </source>
</evidence>
<dbReference type="PANTHER" id="PTHR30055:SF146">
    <property type="entry name" value="HTH-TYPE TRANSCRIPTIONAL DUAL REGULATOR CECR"/>
    <property type="match status" value="1"/>
</dbReference>
<dbReference type="Pfam" id="PF00440">
    <property type="entry name" value="TetR_N"/>
    <property type="match status" value="1"/>
</dbReference>
<dbReference type="PROSITE" id="PS50977">
    <property type="entry name" value="HTH_TETR_2"/>
    <property type="match status" value="1"/>
</dbReference>
<evidence type="ECO:0000313" key="6">
    <source>
        <dbReference type="EMBL" id="PJI32542.1"/>
    </source>
</evidence>
<evidence type="ECO:0000256" key="2">
    <source>
        <dbReference type="ARBA" id="ARBA00023125"/>
    </source>
</evidence>
<dbReference type="InterPro" id="IPR050109">
    <property type="entry name" value="HTH-type_TetR-like_transc_reg"/>
</dbReference>
<dbReference type="GO" id="GO:0003700">
    <property type="term" value="F:DNA-binding transcription factor activity"/>
    <property type="evidence" value="ECO:0007669"/>
    <property type="project" value="TreeGrafter"/>
</dbReference>
<dbReference type="InterPro" id="IPR001647">
    <property type="entry name" value="HTH_TetR"/>
</dbReference>
<keyword evidence="3" id="KW-0804">Transcription</keyword>
<accession>A0A2H9ULE8</accession>
<evidence type="ECO:0000256" key="1">
    <source>
        <dbReference type="ARBA" id="ARBA00023015"/>
    </source>
</evidence>
<keyword evidence="1" id="KW-0805">Transcription regulation</keyword>
<dbReference type="GO" id="GO:0000976">
    <property type="term" value="F:transcription cis-regulatory region binding"/>
    <property type="evidence" value="ECO:0007669"/>
    <property type="project" value="TreeGrafter"/>
</dbReference>
<dbReference type="PANTHER" id="PTHR30055">
    <property type="entry name" value="HTH-TYPE TRANSCRIPTIONAL REGULATOR RUTR"/>
    <property type="match status" value="1"/>
</dbReference>
<evidence type="ECO:0000259" key="5">
    <source>
        <dbReference type="PROSITE" id="PS50977"/>
    </source>
</evidence>
<protein>
    <submittedName>
        <fullName evidence="6">TetR family transcriptional regulator</fullName>
    </submittedName>
</protein>
<dbReference type="Gene3D" id="1.10.357.10">
    <property type="entry name" value="Tetracycline Repressor, domain 2"/>
    <property type="match status" value="1"/>
</dbReference>
<dbReference type="InterPro" id="IPR039536">
    <property type="entry name" value="TetR_C_Proteobacteria"/>
</dbReference>
<dbReference type="InterPro" id="IPR009057">
    <property type="entry name" value="Homeodomain-like_sf"/>
</dbReference>
<dbReference type="PRINTS" id="PR00455">
    <property type="entry name" value="HTHTETR"/>
</dbReference>
<keyword evidence="2 4" id="KW-0238">DNA-binding</keyword>